<dbReference type="AlphaFoldDB" id="A0A5Q2VHJ9"/>
<dbReference type="EMBL" id="CP045913">
    <property type="protein sequence ID" value="QGH62991.1"/>
    <property type="molecule type" value="Genomic_DNA"/>
</dbReference>
<dbReference type="InterPro" id="IPR016181">
    <property type="entry name" value="Acyl_CoA_acyltransferase"/>
</dbReference>
<dbReference type="PROSITE" id="PS51186">
    <property type="entry name" value="GNAT"/>
    <property type="match status" value="1"/>
</dbReference>
<accession>A0A5Q2VHJ9</accession>
<evidence type="ECO:0000256" key="1">
    <source>
        <dbReference type="ARBA" id="ARBA00022679"/>
    </source>
</evidence>
<dbReference type="PANTHER" id="PTHR43072:SF23">
    <property type="entry name" value="UPF0039 PROTEIN C11D3.02C"/>
    <property type="match status" value="1"/>
</dbReference>
<evidence type="ECO:0000313" key="7">
    <source>
        <dbReference type="Proteomes" id="UP000381260"/>
    </source>
</evidence>
<keyword evidence="1 6" id="KW-0808">Transferase</keyword>
<protein>
    <submittedName>
        <fullName evidence="6">GNAT family N-acetyltransferase</fullName>
    </submittedName>
</protein>
<evidence type="ECO:0000256" key="4">
    <source>
        <dbReference type="ARBA" id="ARBA00051334"/>
    </source>
</evidence>
<dbReference type="RefSeq" id="WP_153859790.1">
    <property type="nucleotide sequence ID" value="NZ_CP045913.1"/>
</dbReference>
<dbReference type="Proteomes" id="UP000381260">
    <property type="component" value="Chromosome"/>
</dbReference>
<proteinExistence type="predicted"/>
<evidence type="ECO:0000256" key="2">
    <source>
        <dbReference type="ARBA" id="ARBA00023315"/>
    </source>
</evidence>
<dbReference type="CDD" id="cd04301">
    <property type="entry name" value="NAT_SF"/>
    <property type="match status" value="1"/>
</dbReference>
<dbReference type="InterPro" id="IPR000182">
    <property type="entry name" value="GNAT_dom"/>
</dbReference>
<dbReference type="GO" id="GO:0016747">
    <property type="term" value="F:acyltransferase activity, transferring groups other than amino-acyl groups"/>
    <property type="evidence" value="ECO:0007669"/>
    <property type="project" value="InterPro"/>
</dbReference>
<reference evidence="6 7" key="1">
    <citation type="submission" date="2019-11" db="EMBL/GenBank/DDBJ databases">
        <title>The Phosphoenolpyruvate Phosphotransferase System Regulates Serratia proteamaculans 336X Biofilm Formation and Wheat Roots colonization.</title>
        <authorList>
            <person name="Liu F."/>
        </authorList>
    </citation>
    <scope>NUCLEOTIDE SEQUENCE [LARGE SCALE GENOMIC DNA]</scope>
    <source>
        <strain evidence="6 7">336X</strain>
    </source>
</reference>
<gene>
    <name evidence="6" type="ORF">GHV41_20080</name>
</gene>
<organism evidence="6 7">
    <name type="scientific">Serratia proteamaculans</name>
    <dbReference type="NCBI Taxonomy" id="28151"/>
    <lineage>
        <taxon>Bacteria</taxon>
        <taxon>Pseudomonadati</taxon>
        <taxon>Pseudomonadota</taxon>
        <taxon>Gammaproteobacteria</taxon>
        <taxon>Enterobacterales</taxon>
        <taxon>Yersiniaceae</taxon>
        <taxon>Serratia</taxon>
    </lineage>
</organism>
<dbReference type="Gene3D" id="3.40.630.30">
    <property type="match status" value="1"/>
</dbReference>
<keyword evidence="2" id="KW-0012">Acyltransferase</keyword>
<name>A0A5Q2VHJ9_SERPR</name>
<evidence type="ECO:0000259" key="5">
    <source>
        <dbReference type="PROSITE" id="PS51186"/>
    </source>
</evidence>
<feature type="domain" description="N-acetyltransferase" evidence="5">
    <location>
        <begin position="1"/>
        <end position="159"/>
    </location>
</feature>
<dbReference type="FunFam" id="3.40.630.30:FF:000026">
    <property type="entry name" value="Phosphinothricin acetyltransferase"/>
    <property type="match status" value="1"/>
</dbReference>
<comment type="catalytic activity">
    <reaction evidence="4">
        <text>L-methionine sulfone + acetyl-CoA = N-acetyl-L-methionine sulfone + CoA + H(+)</text>
        <dbReference type="Rhea" id="RHEA:47656"/>
        <dbReference type="ChEBI" id="CHEBI:15378"/>
        <dbReference type="ChEBI" id="CHEBI:57287"/>
        <dbReference type="ChEBI" id="CHEBI:57288"/>
        <dbReference type="ChEBI" id="CHEBI:87824"/>
        <dbReference type="ChEBI" id="CHEBI:87825"/>
    </reaction>
</comment>
<dbReference type="PANTHER" id="PTHR43072">
    <property type="entry name" value="N-ACETYLTRANSFERASE"/>
    <property type="match status" value="1"/>
</dbReference>
<dbReference type="SUPFAM" id="SSF55729">
    <property type="entry name" value="Acyl-CoA N-acyltransferases (Nat)"/>
    <property type="match status" value="1"/>
</dbReference>
<comment type="catalytic activity">
    <reaction evidence="3">
        <text>L-methionine sulfoximine + acetyl-CoA = N-acetyl-L-methionine sulfoximine + CoA + H(+)</text>
        <dbReference type="Rhea" id="RHEA:47660"/>
        <dbReference type="ChEBI" id="CHEBI:15378"/>
        <dbReference type="ChEBI" id="CHEBI:57287"/>
        <dbReference type="ChEBI" id="CHEBI:57288"/>
        <dbReference type="ChEBI" id="CHEBI:87826"/>
        <dbReference type="ChEBI" id="CHEBI:87827"/>
    </reaction>
</comment>
<evidence type="ECO:0000256" key="3">
    <source>
        <dbReference type="ARBA" id="ARBA00050603"/>
    </source>
</evidence>
<sequence>MLIRNATITDSAGIAAIYNDAVLNTTAIWNELSVDEANRAAWMAERQAAGYPVLVAINEAGEVMGYASFGDWRAWDGYRHTVEHSVYVRQDSRGGGVGKTLLIALIEHARAMGKHVMVAGIESGNQASVQLHINLGFEMVGRMSEVGAKFGKWLDLTFLQLKLDDSNAPSARQ</sequence>
<evidence type="ECO:0000313" key="6">
    <source>
        <dbReference type="EMBL" id="QGH62991.1"/>
    </source>
</evidence>
<dbReference type="Pfam" id="PF13420">
    <property type="entry name" value="Acetyltransf_4"/>
    <property type="match status" value="1"/>
</dbReference>